<proteinExistence type="predicted"/>
<name>A0A8K0CTZ1_IGNLU</name>
<dbReference type="PANTHER" id="PTHR47055">
    <property type="entry name" value="DDE_TNP_1_7 DOMAIN-CONTAINING PROTEIN"/>
    <property type="match status" value="1"/>
</dbReference>
<feature type="region of interest" description="Disordered" evidence="1">
    <location>
        <begin position="1"/>
        <end position="26"/>
    </location>
</feature>
<feature type="domain" description="PiggyBac transposable element-derived protein" evidence="2">
    <location>
        <begin position="165"/>
        <end position="248"/>
    </location>
</feature>
<dbReference type="PANTHER" id="PTHR47055:SF3">
    <property type="entry name" value="PHORBOL-ESTER_DAG-TYPE DOMAIN-CONTAINING PROTEIN"/>
    <property type="match status" value="1"/>
</dbReference>
<dbReference type="AlphaFoldDB" id="A0A8K0CTZ1"/>
<reference evidence="3" key="1">
    <citation type="submission" date="2019-08" db="EMBL/GenBank/DDBJ databases">
        <title>The genome of the North American firefly Photinus pyralis.</title>
        <authorList>
            <consortium name="Photinus pyralis genome working group"/>
            <person name="Fallon T.R."/>
            <person name="Sander Lower S.E."/>
            <person name="Weng J.-K."/>
        </authorList>
    </citation>
    <scope>NUCLEOTIDE SEQUENCE</scope>
    <source>
        <strain evidence="3">TRF0915ILg1</strain>
        <tissue evidence="3">Whole body</tissue>
    </source>
</reference>
<dbReference type="InterPro" id="IPR029526">
    <property type="entry name" value="PGBD"/>
</dbReference>
<sequence>MDINGPVHISAEPPNGGNNTQCDTDASDNDCESNLNHLRPNLLRAQSPLYKFDSSNEKPYCKRKKVDETKITRTTRYDIKWKWKKTVPTFDINSTCEEKPESMEAKNAENLVEFFMLFWSDEVLGQILAETNRSASQKNVNLYITMDELYVFLDHGGLEENRRIYDSSTGYMIAFEIYTGKSDKEKTFDIGGEVMISLIQSEEIPQNQGFKLFFDNCFSLFIHLFLYFTEQGYATTGTIQDGRSRKCPLKSRIDIKK</sequence>
<dbReference type="InterPro" id="IPR052638">
    <property type="entry name" value="PiggyBac_TE-derived"/>
</dbReference>
<organism evidence="3 4">
    <name type="scientific">Ignelater luminosus</name>
    <name type="common">Cucubano</name>
    <name type="synonym">Pyrophorus luminosus</name>
    <dbReference type="NCBI Taxonomy" id="2038154"/>
    <lineage>
        <taxon>Eukaryota</taxon>
        <taxon>Metazoa</taxon>
        <taxon>Ecdysozoa</taxon>
        <taxon>Arthropoda</taxon>
        <taxon>Hexapoda</taxon>
        <taxon>Insecta</taxon>
        <taxon>Pterygota</taxon>
        <taxon>Neoptera</taxon>
        <taxon>Endopterygota</taxon>
        <taxon>Coleoptera</taxon>
        <taxon>Polyphaga</taxon>
        <taxon>Elateriformia</taxon>
        <taxon>Elateroidea</taxon>
        <taxon>Elateridae</taxon>
        <taxon>Agrypninae</taxon>
        <taxon>Pyrophorini</taxon>
        <taxon>Ignelater</taxon>
    </lineage>
</organism>
<evidence type="ECO:0000313" key="3">
    <source>
        <dbReference type="EMBL" id="KAF2891272.1"/>
    </source>
</evidence>
<gene>
    <name evidence="3" type="ORF">ILUMI_14901</name>
</gene>
<comment type="caution">
    <text evidence="3">The sequence shown here is derived from an EMBL/GenBank/DDBJ whole genome shotgun (WGS) entry which is preliminary data.</text>
</comment>
<dbReference type="Proteomes" id="UP000801492">
    <property type="component" value="Unassembled WGS sequence"/>
</dbReference>
<dbReference type="Pfam" id="PF13843">
    <property type="entry name" value="DDE_Tnp_1_7"/>
    <property type="match status" value="2"/>
</dbReference>
<feature type="domain" description="PiggyBac transposable element-derived protein" evidence="2">
    <location>
        <begin position="112"/>
        <end position="153"/>
    </location>
</feature>
<dbReference type="GO" id="GO:0043565">
    <property type="term" value="F:sequence-specific DNA binding"/>
    <property type="evidence" value="ECO:0007669"/>
    <property type="project" value="TreeGrafter"/>
</dbReference>
<protein>
    <recommendedName>
        <fullName evidence="2">PiggyBac transposable element-derived protein domain-containing protein</fullName>
    </recommendedName>
</protein>
<accession>A0A8K0CTZ1</accession>
<evidence type="ECO:0000259" key="2">
    <source>
        <dbReference type="Pfam" id="PF13843"/>
    </source>
</evidence>
<dbReference type="EMBL" id="VTPC01035241">
    <property type="protein sequence ID" value="KAF2891272.1"/>
    <property type="molecule type" value="Genomic_DNA"/>
</dbReference>
<keyword evidence="4" id="KW-1185">Reference proteome</keyword>
<evidence type="ECO:0000313" key="4">
    <source>
        <dbReference type="Proteomes" id="UP000801492"/>
    </source>
</evidence>
<evidence type="ECO:0000256" key="1">
    <source>
        <dbReference type="SAM" id="MobiDB-lite"/>
    </source>
</evidence>
<dbReference type="OrthoDB" id="6781113at2759"/>